<comment type="caution">
    <text evidence="2">The sequence shown here is derived from an EMBL/GenBank/DDBJ whole genome shotgun (WGS) entry which is preliminary data.</text>
</comment>
<sequence>MSATHKNPVLFQDSLDDNFGICLKDVRAPLTLSSIESFFHTHFADSLLWGFWQTEGKIVLPSFGHVYFNRQDVRNSLLRAHHYLDIDGTIVLLFPAHKNRCIQIADDPSVQYDFTLVQNSIHTLLPPEFENKYTVLHDSSLEFTILEFESRELAATAHGILKHSTPFGQIDRVRWLDMKDHFHYDLYLTFDCPLERVAFDGTLSMASELDRLYDIVDRPFQDFYELCYLKTGLSESKRKPRLELHVGVDNWLTGKGHVFFAESKKGEEEASHCLSYLASTPLTFTFGTVKSHTFTMRVEKNGHRQSRSVLRMAPKRQPSVTLSSSSPGLLSTIHATEITHRLPSKPKRRRSSRGASHQTHPATPSQEDAPLLVSPNFFSYTPQPPKAIITFSPVSSPSVLKPTAKAFVPRMSVPHSAPTIKTEFASPVPLIPDRPPSKSSPPLSTTYPLLQLDSQPLTPPPPTSPPILVQPLSDFHIAHPQADPRETSLFPYAVKSDPVFSPDSVYSTFFSEPFFRSPLGEPGFPSTHTQPVQLAQ</sequence>
<reference evidence="2 3" key="1">
    <citation type="journal article" date="2022" name="bioRxiv">
        <title>Genomics of Preaxostyla Flagellates Illuminates Evolutionary Transitions and the Path Towards Mitochondrial Loss.</title>
        <authorList>
            <person name="Novak L.V.F."/>
            <person name="Treitli S.C."/>
            <person name="Pyrih J."/>
            <person name="Halakuc P."/>
            <person name="Pipaliya S.V."/>
            <person name="Vacek V."/>
            <person name="Brzon O."/>
            <person name="Soukal P."/>
            <person name="Eme L."/>
            <person name="Dacks J.B."/>
            <person name="Karnkowska A."/>
            <person name="Elias M."/>
            <person name="Hampl V."/>
        </authorList>
    </citation>
    <scope>NUCLEOTIDE SEQUENCE [LARGE SCALE GENOMIC DNA]</scope>
    <source>
        <strain evidence="2">NAU3</strain>
        <tissue evidence="2">Gut</tissue>
    </source>
</reference>
<feature type="compositionally biased region" description="Polar residues" evidence="1">
    <location>
        <begin position="354"/>
        <end position="366"/>
    </location>
</feature>
<organism evidence="2 3">
    <name type="scientific">Blattamonas nauphoetae</name>
    <dbReference type="NCBI Taxonomy" id="2049346"/>
    <lineage>
        <taxon>Eukaryota</taxon>
        <taxon>Metamonada</taxon>
        <taxon>Preaxostyla</taxon>
        <taxon>Oxymonadida</taxon>
        <taxon>Blattamonas</taxon>
    </lineage>
</organism>
<name>A0ABQ9X1P8_9EUKA</name>
<evidence type="ECO:0000313" key="3">
    <source>
        <dbReference type="Proteomes" id="UP001281761"/>
    </source>
</evidence>
<proteinExistence type="predicted"/>
<dbReference type="EMBL" id="JARBJD010000250">
    <property type="protein sequence ID" value="KAK2945711.1"/>
    <property type="molecule type" value="Genomic_DNA"/>
</dbReference>
<evidence type="ECO:0000256" key="1">
    <source>
        <dbReference type="SAM" id="MobiDB-lite"/>
    </source>
</evidence>
<keyword evidence="3" id="KW-1185">Reference proteome</keyword>
<protein>
    <submittedName>
        <fullName evidence="2">Uncharacterized protein</fullName>
    </submittedName>
</protein>
<accession>A0ABQ9X1P8</accession>
<feature type="compositionally biased region" description="Basic residues" evidence="1">
    <location>
        <begin position="342"/>
        <end position="352"/>
    </location>
</feature>
<dbReference type="Proteomes" id="UP001281761">
    <property type="component" value="Unassembled WGS sequence"/>
</dbReference>
<feature type="compositionally biased region" description="Low complexity" evidence="1">
    <location>
        <begin position="440"/>
        <end position="456"/>
    </location>
</feature>
<feature type="region of interest" description="Disordered" evidence="1">
    <location>
        <begin position="424"/>
        <end position="465"/>
    </location>
</feature>
<feature type="compositionally biased region" description="Low complexity" evidence="1">
    <location>
        <begin position="318"/>
        <end position="332"/>
    </location>
</feature>
<gene>
    <name evidence="2" type="ORF">BLNAU_19380</name>
</gene>
<evidence type="ECO:0000313" key="2">
    <source>
        <dbReference type="EMBL" id="KAK2945711.1"/>
    </source>
</evidence>
<feature type="region of interest" description="Disordered" evidence="1">
    <location>
        <begin position="300"/>
        <end position="376"/>
    </location>
</feature>